<dbReference type="EMBL" id="GL732532">
    <property type="protein sequence ID" value="EFX85328.1"/>
    <property type="molecule type" value="Genomic_DNA"/>
</dbReference>
<dbReference type="Proteomes" id="UP000000305">
    <property type="component" value="Unassembled WGS sequence"/>
</dbReference>
<evidence type="ECO:0000313" key="3">
    <source>
        <dbReference type="Proteomes" id="UP000000305"/>
    </source>
</evidence>
<organism evidence="2 3">
    <name type="scientific">Daphnia pulex</name>
    <name type="common">Water flea</name>
    <dbReference type="NCBI Taxonomy" id="6669"/>
    <lineage>
        <taxon>Eukaryota</taxon>
        <taxon>Metazoa</taxon>
        <taxon>Ecdysozoa</taxon>
        <taxon>Arthropoda</taxon>
        <taxon>Crustacea</taxon>
        <taxon>Branchiopoda</taxon>
        <taxon>Diplostraca</taxon>
        <taxon>Cladocera</taxon>
        <taxon>Anomopoda</taxon>
        <taxon>Daphniidae</taxon>
        <taxon>Daphnia</taxon>
    </lineage>
</organism>
<dbReference type="PROSITE" id="PS50082">
    <property type="entry name" value="WD_REPEATS_2"/>
    <property type="match status" value="1"/>
</dbReference>
<gene>
    <name evidence="2" type="ORF">DAPPUDRAFT_314087</name>
</gene>
<dbReference type="PROSITE" id="PS50294">
    <property type="entry name" value="WD_REPEATS_REGION"/>
    <property type="match status" value="1"/>
</dbReference>
<dbReference type="AlphaFoldDB" id="E9G4N2"/>
<dbReference type="Pfam" id="PF00400">
    <property type="entry name" value="WD40"/>
    <property type="match status" value="1"/>
</dbReference>
<dbReference type="InParanoid" id="E9G4N2"/>
<protein>
    <submittedName>
        <fullName evidence="2">Uncharacterized protein</fullName>
    </submittedName>
</protein>
<accession>E9G4N2</accession>
<dbReference type="HOGENOM" id="CLU_1779291_0_0_1"/>
<dbReference type="Gene3D" id="2.130.10.10">
    <property type="entry name" value="YVTN repeat-like/Quinoprotein amine dehydrogenase"/>
    <property type="match status" value="1"/>
</dbReference>
<evidence type="ECO:0000256" key="1">
    <source>
        <dbReference type="PROSITE-ProRule" id="PRU00221"/>
    </source>
</evidence>
<sequence>MVWNPFDPNVLAVYKPPTSVNEFLDEFVIFCSTTQHQPLVLKKFVSESDRFSTVKWISSNRIACGYKSGVLQILEEWVRSLAWNEKSKYLASCSGDRTIKIWADDSNSDSNEPVYSLKLEKLYCRSIVWYSSKEDKGEELDLIACW</sequence>
<name>E9G4N2_DAPPU</name>
<proteinExistence type="predicted"/>
<keyword evidence="1" id="KW-0853">WD repeat</keyword>
<dbReference type="InterPro" id="IPR015943">
    <property type="entry name" value="WD40/YVTN_repeat-like_dom_sf"/>
</dbReference>
<evidence type="ECO:0000313" key="2">
    <source>
        <dbReference type="EMBL" id="EFX85328.1"/>
    </source>
</evidence>
<dbReference type="KEGG" id="dpx:DAPPUDRAFT_314087"/>
<dbReference type="InterPro" id="IPR036322">
    <property type="entry name" value="WD40_repeat_dom_sf"/>
</dbReference>
<feature type="repeat" description="WD" evidence="1">
    <location>
        <begin position="71"/>
        <end position="102"/>
    </location>
</feature>
<dbReference type="OrthoDB" id="4577091at2759"/>
<dbReference type="SMART" id="SM00320">
    <property type="entry name" value="WD40"/>
    <property type="match status" value="1"/>
</dbReference>
<dbReference type="SUPFAM" id="SSF50978">
    <property type="entry name" value="WD40 repeat-like"/>
    <property type="match status" value="1"/>
</dbReference>
<reference evidence="2 3" key="1">
    <citation type="journal article" date="2011" name="Science">
        <title>The ecoresponsive genome of Daphnia pulex.</title>
        <authorList>
            <person name="Colbourne J.K."/>
            <person name="Pfrender M.E."/>
            <person name="Gilbert D."/>
            <person name="Thomas W.K."/>
            <person name="Tucker A."/>
            <person name="Oakley T.H."/>
            <person name="Tokishita S."/>
            <person name="Aerts A."/>
            <person name="Arnold G.J."/>
            <person name="Basu M.K."/>
            <person name="Bauer D.J."/>
            <person name="Caceres C.E."/>
            <person name="Carmel L."/>
            <person name="Casola C."/>
            <person name="Choi J.H."/>
            <person name="Detter J.C."/>
            <person name="Dong Q."/>
            <person name="Dusheyko S."/>
            <person name="Eads B.D."/>
            <person name="Frohlich T."/>
            <person name="Geiler-Samerotte K.A."/>
            <person name="Gerlach D."/>
            <person name="Hatcher P."/>
            <person name="Jogdeo S."/>
            <person name="Krijgsveld J."/>
            <person name="Kriventseva E.V."/>
            <person name="Kultz D."/>
            <person name="Laforsch C."/>
            <person name="Lindquist E."/>
            <person name="Lopez J."/>
            <person name="Manak J.R."/>
            <person name="Muller J."/>
            <person name="Pangilinan J."/>
            <person name="Patwardhan R.P."/>
            <person name="Pitluck S."/>
            <person name="Pritham E.J."/>
            <person name="Rechtsteiner A."/>
            <person name="Rho M."/>
            <person name="Rogozin I.B."/>
            <person name="Sakarya O."/>
            <person name="Salamov A."/>
            <person name="Schaack S."/>
            <person name="Shapiro H."/>
            <person name="Shiga Y."/>
            <person name="Skalitzky C."/>
            <person name="Smith Z."/>
            <person name="Souvorov A."/>
            <person name="Sung W."/>
            <person name="Tang Z."/>
            <person name="Tsuchiya D."/>
            <person name="Tu H."/>
            <person name="Vos H."/>
            <person name="Wang M."/>
            <person name="Wolf Y.I."/>
            <person name="Yamagata H."/>
            <person name="Yamada T."/>
            <person name="Ye Y."/>
            <person name="Shaw J.R."/>
            <person name="Andrews J."/>
            <person name="Crease T.J."/>
            <person name="Tang H."/>
            <person name="Lucas S.M."/>
            <person name="Robertson H.M."/>
            <person name="Bork P."/>
            <person name="Koonin E.V."/>
            <person name="Zdobnov E.M."/>
            <person name="Grigoriev I.V."/>
            <person name="Lynch M."/>
            <person name="Boore J.L."/>
        </authorList>
    </citation>
    <scope>NUCLEOTIDE SEQUENCE [LARGE SCALE GENOMIC DNA]</scope>
</reference>
<keyword evidence="3" id="KW-1185">Reference proteome</keyword>
<dbReference type="PhylomeDB" id="E9G4N2"/>
<dbReference type="InterPro" id="IPR001680">
    <property type="entry name" value="WD40_rpt"/>
</dbReference>